<comment type="caution">
    <text evidence="3">The sequence shown here is derived from an EMBL/GenBank/DDBJ whole genome shotgun (WGS) entry which is preliminary data.</text>
</comment>
<dbReference type="SUPFAM" id="SSF49373">
    <property type="entry name" value="Invasin/intimin cell-adhesion fragments"/>
    <property type="match status" value="1"/>
</dbReference>
<organism evidence="3 4">
    <name type="scientific">Methanobrevibacter thaueri</name>
    <dbReference type="NCBI Taxonomy" id="190975"/>
    <lineage>
        <taxon>Archaea</taxon>
        <taxon>Methanobacteriati</taxon>
        <taxon>Methanobacteriota</taxon>
        <taxon>Methanomada group</taxon>
        <taxon>Methanobacteria</taxon>
        <taxon>Methanobacteriales</taxon>
        <taxon>Methanobacteriaceae</taxon>
        <taxon>Methanobrevibacter</taxon>
    </lineage>
</organism>
<dbReference type="InterPro" id="IPR008964">
    <property type="entry name" value="Invasin/intimin_cell_adhesion"/>
</dbReference>
<keyword evidence="2" id="KW-0812">Transmembrane</keyword>
<sequence length="214" mass="23094">MWRTFMENKKIIIILIVIIAVMGLAAVMLSSSMNKMDSNLAITHKSINVGDSVSAKLSDSNGNPISDQMVKMKLTDKNGKTIDKDVKTNSKGRAKLKVDNEGVYTVECKFNGNDKYSATSVDVNISVVKAKTKLVDDNQTSSSKSNSESGGGSSDYPKYNPAIGSYRTVESQQELALIETSGGQNYVLAGDGYYTYGGHDSQGNIKLGSYVGKY</sequence>
<dbReference type="AlphaFoldDB" id="A0A8T3VA75"/>
<feature type="region of interest" description="Disordered" evidence="1">
    <location>
        <begin position="135"/>
        <end position="159"/>
    </location>
</feature>
<gene>
    <name evidence="3" type="ORF">E7Z79_09050</name>
</gene>
<name>A0A8T3VA75_9EURY</name>
<proteinExistence type="predicted"/>
<evidence type="ECO:0000313" key="3">
    <source>
        <dbReference type="EMBL" id="MBE6502566.1"/>
    </source>
</evidence>
<feature type="transmembrane region" description="Helical" evidence="2">
    <location>
        <begin position="12"/>
        <end position="33"/>
    </location>
</feature>
<protein>
    <recommendedName>
        <fullName evidence="5">Bacterial Ig-like domain (Group 1)</fullName>
    </recommendedName>
</protein>
<dbReference type="InterPro" id="IPR013783">
    <property type="entry name" value="Ig-like_fold"/>
</dbReference>
<dbReference type="Gene3D" id="2.60.40.10">
    <property type="entry name" value="Immunoglobulins"/>
    <property type="match status" value="1"/>
</dbReference>
<evidence type="ECO:0000256" key="2">
    <source>
        <dbReference type="SAM" id="Phobius"/>
    </source>
</evidence>
<evidence type="ECO:0008006" key="5">
    <source>
        <dbReference type="Google" id="ProtNLM"/>
    </source>
</evidence>
<reference evidence="3" key="1">
    <citation type="submission" date="2019-04" db="EMBL/GenBank/DDBJ databases">
        <title>Evolution of Biomass-Degrading Anaerobic Consortia Revealed by Metagenomics.</title>
        <authorList>
            <person name="Peng X."/>
        </authorList>
    </citation>
    <scope>NUCLEOTIDE SEQUENCE</scope>
    <source>
        <strain evidence="3">SIG18</strain>
    </source>
</reference>
<dbReference type="EMBL" id="SUTK01000077">
    <property type="protein sequence ID" value="MBE6502566.1"/>
    <property type="molecule type" value="Genomic_DNA"/>
</dbReference>
<evidence type="ECO:0000256" key="1">
    <source>
        <dbReference type="SAM" id="MobiDB-lite"/>
    </source>
</evidence>
<dbReference type="Proteomes" id="UP000783037">
    <property type="component" value="Unassembled WGS sequence"/>
</dbReference>
<accession>A0A8T3VA75</accession>
<evidence type="ECO:0000313" key="4">
    <source>
        <dbReference type="Proteomes" id="UP000783037"/>
    </source>
</evidence>
<keyword evidence="2" id="KW-1133">Transmembrane helix</keyword>
<keyword evidence="2" id="KW-0472">Membrane</keyword>